<dbReference type="NCBIfam" id="TIGR01727">
    <property type="entry name" value="oligo_HPY"/>
    <property type="match status" value="1"/>
</dbReference>
<accession>A0ABP4B5M1</accession>
<name>A0ABP4B5M1_9ACTN</name>
<keyword evidence="4 7" id="KW-0067">ATP-binding</keyword>
<dbReference type="Pfam" id="PF00005">
    <property type="entry name" value="ABC_tran"/>
    <property type="match status" value="1"/>
</dbReference>
<keyword evidence="2" id="KW-0813">Transport</keyword>
<comment type="caution">
    <text evidence="7">The sequence shown here is derived from an EMBL/GenBank/DDBJ whole genome shotgun (WGS) entry which is preliminary data.</text>
</comment>
<dbReference type="Gene3D" id="3.40.50.300">
    <property type="entry name" value="P-loop containing nucleotide triphosphate hydrolases"/>
    <property type="match status" value="1"/>
</dbReference>
<organism evidence="7 8">
    <name type="scientific">Kribbella koreensis</name>
    <dbReference type="NCBI Taxonomy" id="57909"/>
    <lineage>
        <taxon>Bacteria</taxon>
        <taxon>Bacillati</taxon>
        <taxon>Actinomycetota</taxon>
        <taxon>Actinomycetes</taxon>
        <taxon>Propionibacteriales</taxon>
        <taxon>Kribbellaceae</taxon>
        <taxon>Kribbella</taxon>
    </lineage>
</organism>
<gene>
    <name evidence="7" type="primary">oppF</name>
    <name evidence="7" type="ORF">GCM10009554_40210</name>
</gene>
<reference evidence="8" key="1">
    <citation type="journal article" date="2019" name="Int. J. Syst. Evol. Microbiol.">
        <title>The Global Catalogue of Microorganisms (GCM) 10K type strain sequencing project: providing services to taxonomists for standard genome sequencing and annotation.</title>
        <authorList>
            <consortium name="The Broad Institute Genomics Platform"/>
            <consortium name="The Broad Institute Genome Sequencing Center for Infectious Disease"/>
            <person name="Wu L."/>
            <person name="Ma J."/>
        </authorList>
    </citation>
    <scope>NUCLEOTIDE SEQUENCE [LARGE SCALE GENOMIC DNA]</scope>
    <source>
        <strain evidence="8">JCM 10977</strain>
    </source>
</reference>
<evidence type="ECO:0000259" key="6">
    <source>
        <dbReference type="PROSITE" id="PS50893"/>
    </source>
</evidence>
<dbReference type="SUPFAM" id="SSF52540">
    <property type="entry name" value="P-loop containing nucleoside triphosphate hydrolases"/>
    <property type="match status" value="1"/>
</dbReference>
<feature type="region of interest" description="Disordered" evidence="5">
    <location>
        <begin position="115"/>
        <end position="149"/>
    </location>
</feature>
<feature type="domain" description="ABC transporter" evidence="6">
    <location>
        <begin position="6"/>
        <end position="284"/>
    </location>
</feature>
<dbReference type="PROSITE" id="PS00211">
    <property type="entry name" value="ABC_TRANSPORTER_1"/>
    <property type="match status" value="1"/>
</dbReference>
<dbReference type="InterPro" id="IPR013563">
    <property type="entry name" value="Oligopep_ABC_C"/>
</dbReference>
<evidence type="ECO:0000256" key="4">
    <source>
        <dbReference type="ARBA" id="ARBA00022840"/>
    </source>
</evidence>
<dbReference type="InterPro" id="IPR003439">
    <property type="entry name" value="ABC_transporter-like_ATP-bd"/>
</dbReference>
<evidence type="ECO:0000256" key="1">
    <source>
        <dbReference type="ARBA" id="ARBA00005417"/>
    </source>
</evidence>
<evidence type="ECO:0000256" key="5">
    <source>
        <dbReference type="SAM" id="MobiDB-lite"/>
    </source>
</evidence>
<dbReference type="InterPro" id="IPR017871">
    <property type="entry name" value="ABC_transporter-like_CS"/>
</dbReference>
<proteinExistence type="inferred from homology"/>
<protein>
    <submittedName>
        <fullName evidence="7">Murein tripeptide/oligopeptide ABC transporter ATP-binding protein OppF</fullName>
    </submittedName>
</protein>
<dbReference type="InterPro" id="IPR050319">
    <property type="entry name" value="ABC_transp_ATP-bind"/>
</dbReference>
<evidence type="ECO:0000313" key="8">
    <source>
        <dbReference type="Proteomes" id="UP001500542"/>
    </source>
</evidence>
<evidence type="ECO:0000256" key="2">
    <source>
        <dbReference type="ARBA" id="ARBA00022448"/>
    </source>
</evidence>
<dbReference type="Proteomes" id="UP001500542">
    <property type="component" value="Unassembled WGS sequence"/>
</dbReference>
<dbReference type="PROSITE" id="PS50893">
    <property type="entry name" value="ABC_TRANSPORTER_2"/>
    <property type="match status" value="1"/>
</dbReference>
<comment type="similarity">
    <text evidence="1">Belongs to the ABC transporter superfamily.</text>
</comment>
<dbReference type="RefSeq" id="WP_343972008.1">
    <property type="nucleotide sequence ID" value="NZ_BAAAHK010000009.1"/>
</dbReference>
<dbReference type="InterPro" id="IPR003593">
    <property type="entry name" value="AAA+_ATPase"/>
</dbReference>
<dbReference type="CDD" id="cd03257">
    <property type="entry name" value="ABC_NikE_OppD_transporters"/>
    <property type="match status" value="1"/>
</dbReference>
<feature type="region of interest" description="Disordered" evidence="5">
    <location>
        <begin position="353"/>
        <end position="373"/>
    </location>
</feature>
<keyword evidence="3" id="KW-0547">Nucleotide-binding</keyword>
<dbReference type="EMBL" id="BAAAHK010000009">
    <property type="protein sequence ID" value="GAA0945418.1"/>
    <property type="molecule type" value="Genomic_DNA"/>
</dbReference>
<dbReference type="Pfam" id="PF08352">
    <property type="entry name" value="oligo_HPY"/>
    <property type="match status" value="1"/>
</dbReference>
<dbReference type="SMART" id="SM00382">
    <property type="entry name" value="AAA"/>
    <property type="match status" value="1"/>
</dbReference>
<evidence type="ECO:0000256" key="3">
    <source>
        <dbReference type="ARBA" id="ARBA00022741"/>
    </source>
</evidence>
<keyword evidence="8" id="KW-1185">Reference proteome</keyword>
<dbReference type="PANTHER" id="PTHR43776:SF7">
    <property type="entry name" value="D,D-DIPEPTIDE TRANSPORT ATP-BINDING PROTEIN DDPF-RELATED"/>
    <property type="match status" value="1"/>
</dbReference>
<dbReference type="PANTHER" id="PTHR43776">
    <property type="entry name" value="TRANSPORT ATP-BINDING PROTEIN"/>
    <property type="match status" value="1"/>
</dbReference>
<sequence length="373" mass="40114">MTEYALELENLVMHFGPVRAVDGVSLRIPKGSVVALVGESGSGKSTVGRCIVRLLEPTEGTVRLADADITHLTRRQLRPHRRDVSIVFQDPAGSLDPRLSVGDIVGEPLRLMRRWRRRSTESGPSTPPAPSAPETEAEGRARAGVDSVVPARASQRRDVAAAVADALRRVGLRPEVAQRAPHELSGGQRQRVSIARALISSPRLLVADEPTSALDVSVQASVLNLLADLQRDLGFACLFITHDLSAVEYLADEVAVMYLGQLVEQGPRERIFGVPAHPYTQALLSAAPVPDPSTQRARRPVLLGDDLPSAIDPPPGCRFHTRCPVAIEKCRTVVPESRVIGEGGHRVACHLVGDDGSGPDVRDQADTIRGVAR</sequence>
<evidence type="ECO:0000313" key="7">
    <source>
        <dbReference type="EMBL" id="GAA0945418.1"/>
    </source>
</evidence>
<dbReference type="InterPro" id="IPR027417">
    <property type="entry name" value="P-loop_NTPase"/>
</dbReference>
<dbReference type="GO" id="GO:0005524">
    <property type="term" value="F:ATP binding"/>
    <property type="evidence" value="ECO:0007669"/>
    <property type="project" value="UniProtKB-KW"/>
</dbReference>